<feature type="compositionally biased region" description="Basic and acidic residues" evidence="11">
    <location>
        <begin position="65"/>
        <end position="75"/>
    </location>
</feature>
<evidence type="ECO:0000256" key="2">
    <source>
        <dbReference type="ARBA" id="ARBA00009418"/>
    </source>
</evidence>
<comment type="similarity">
    <text evidence="2 9">Belongs to the RRP36 family.</text>
</comment>
<keyword evidence="3 9" id="KW-0690">Ribosome biogenesis</keyword>
<evidence type="ECO:0000256" key="11">
    <source>
        <dbReference type="SAM" id="MobiDB-lite"/>
    </source>
</evidence>
<keyword evidence="7 9" id="KW-0687">Ribonucleoprotein</keyword>
<dbReference type="PANTHER" id="PTHR21738:SF0">
    <property type="entry name" value="RIBOSOMAL RNA PROCESSING PROTEIN 36 HOMOLOG"/>
    <property type="match status" value="1"/>
</dbReference>
<feature type="compositionally biased region" description="Polar residues" evidence="11">
    <location>
        <begin position="24"/>
        <end position="36"/>
    </location>
</feature>
<evidence type="ECO:0000256" key="1">
    <source>
        <dbReference type="ARBA" id="ARBA00004604"/>
    </source>
</evidence>
<feature type="region of interest" description="Disordered" evidence="11">
    <location>
        <begin position="1"/>
        <end position="135"/>
    </location>
</feature>
<keyword evidence="5 10" id="KW-0175">Coiled coil</keyword>
<evidence type="ECO:0000256" key="7">
    <source>
        <dbReference type="ARBA" id="ARBA00023274"/>
    </source>
</evidence>
<evidence type="ECO:0000256" key="10">
    <source>
        <dbReference type="SAM" id="Coils"/>
    </source>
</evidence>
<dbReference type="InterPro" id="IPR009292">
    <property type="entry name" value="RRP36"/>
</dbReference>
<organism evidence="12 13">
    <name type="scientific">Candida albicans P78048</name>
    <dbReference type="NCBI Taxonomy" id="1094989"/>
    <lineage>
        <taxon>Eukaryota</taxon>
        <taxon>Fungi</taxon>
        <taxon>Dikarya</taxon>
        <taxon>Ascomycota</taxon>
        <taxon>Saccharomycotina</taxon>
        <taxon>Pichiomycetes</taxon>
        <taxon>Debaryomycetaceae</taxon>
        <taxon>Candida/Lodderomyces clade</taxon>
        <taxon>Candida</taxon>
    </lineage>
</organism>
<dbReference type="GO" id="GO:0030686">
    <property type="term" value="C:90S preribosome"/>
    <property type="evidence" value="ECO:0007669"/>
    <property type="project" value="TreeGrafter"/>
</dbReference>
<keyword evidence="4 9" id="KW-0698">rRNA processing</keyword>
<dbReference type="Pfam" id="PF06102">
    <property type="entry name" value="RRP36"/>
    <property type="match status" value="1"/>
</dbReference>
<dbReference type="GO" id="GO:0005730">
    <property type="term" value="C:nucleolus"/>
    <property type="evidence" value="ECO:0007669"/>
    <property type="project" value="UniProtKB-SubCell"/>
</dbReference>
<gene>
    <name evidence="12" type="ORF">MG3_06073</name>
</gene>
<reference evidence="12 13" key="1">
    <citation type="submission" date="2013-12" db="EMBL/GenBank/DDBJ databases">
        <title>The Genome Sequence of Candida albicans P78048.</title>
        <authorList>
            <consortium name="The Broad Institute Genome Sequencing Platform"/>
            <consortium name="The Broad Institute Genome Sequencing Center for Infectious Disease"/>
            <person name="Cuomo C."/>
            <person name="Bennett R."/>
            <person name="Hirakawa M."/>
            <person name="Noverr M."/>
            <person name="Mitchell A."/>
            <person name="Young S.K."/>
            <person name="Zeng Q."/>
            <person name="Gargeya S."/>
            <person name="Fitzgerald M."/>
            <person name="Abouelleil A."/>
            <person name="Alvarado L."/>
            <person name="Berlin A.M."/>
            <person name="Chapman S.B."/>
            <person name="Dewar J."/>
            <person name="Goldberg J."/>
            <person name="Griggs A."/>
            <person name="Gujja S."/>
            <person name="Hansen M."/>
            <person name="Howarth C."/>
            <person name="Imamovic A."/>
            <person name="Larimer J."/>
            <person name="McCowan C."/>
            <person name="Murphy C."/>
            <person name="Pearson M."/>
            <person name="Priest M."/>
            <person name="Roberts A."/>
            <person name="Saif S."/>
            <person name="Shea T."/>
            <person name="Sykes S."/>
            <person name="Wortman J."/>
            <person name="Nusbaum C."/>
            <person name="Birren B."/>
        </authorList>
    </citation>
    <scope>NUCLEOTIDE SEQUENCE [LARGE SCALE GENOMIC DNA]</scope>
    <source>
        <strain evidence="12 13">P78048</strain>
    </source>
</reference>
<evidence type="ECO:0000313" key="12">
    <source>
        <dbReference type="EMBL" id="KGR01076.1"/>
    </source>
</evidence>
<dbReference type="PANTHER" id="PTHR21738">
    <property type="entry name" value="RIBOSOMAL RNA PROCESSING PROTEIN 36 HOMOLOG"/>
    <property type="match status" value="1"/>
</dbReference>
<feature type="compositionally biased region" description="Acidic residues" evidence="11">
    <location>
        <begin position="76"/>
        <end position="89"/>
    </location>
</feature>
<dbReference type="Proteomes" id="UP000030161">
    <property type="component" value="Unassembled WGS sequence"/>
</dbReference>
<feature type="coiled-coil region" evidence="10">
    <location>
        <begin position="165"/>
        <end position="204"/>
    </location>
</feature>
<dbReference type="GO" id="GO:0000462">
    <property type="term" value="P:maturation of SSU-rRNA from tricistronic rRNA transcript (SSU-rRNA, 5.8S rRNA, LSU-rRNA)"/>
    <property type="evidence" value="ECO:0007669"/>
    <property type="project" value="TreeGrafter"/>
</dbReference>
<keyword evidence="6 9" id="KW-0539">Nucleus</keyword>
<sequence length="281" mass="32982">MSRGKTIRPSYYDEEESSQDELSHTLSKGRSNIGSQSDDEEMSKISFGALNRAQSKLNKHNQKHKTQEDNYKSSEEEFFDSDSDSDGPPEETSSKDTKKKKNKHAPSESSSKRPVSRIRDIPGLPSRKQQTLHTDIRFDAAYGKADLAKARKDYAFLDEYRKQEIANMESLLKDKKSRLNDDEREEIKLQLQSLKSRMDTLKNRDLENNILSNYKKQQMESFKEGKVNKPYFLKRSDKRKILQKAKFDSMKPKQREKAMERKRKKRLGKEFRQLEFKPTNR</sequence>
<evidence type="ECO:0000256" key="8">
    <source>
        <dbReference type="ARBA" id="ARBA00025053"/>
    </source>
</evidence>
<evidence type="ECO:0000256" key="5">
    <source>
        <dbReference type="ARBA" id="ARBA00023054"/>
    </source>
</evidence>
<proteinExistence type="inferred from homology"/>
<comment type="subcellular location">
    <subcellularLocation>
        <location evidence="1 9">Nucleus</location>
        <location evidence="1 9">Nucleolus</location>
    </subcellularLocation>
</comment>
<comment type="subunit">
    <text evidence="9">Associates with 90S and pre-40S pre-ribosomal particles.</text>
</comment>
<evidence type="ECO:0000256" key="4">
    <source>
        <dbReference type="ARBA" id="ARBA00022552"/>
    </source>
</evidence>
<feature type="compositionally biased region" description="Basic and acidic residues" evidence="11">
    <location>
        <begin position="245"/>
        <end position="259"/>
    </location>
</feature>
<protein>
    <recommendedName>
        <fullName evidence="9">rRNA biogenesis protein RRP36</fullName>
    </recommendedName>
</protein>
<feature type="region of interest" description="Disordered" evidence="11">
    <location>
        <begin position="243"/>
        <end position="281"/>
    </location>
</feature>
<evidence type="ECO:0000256" key="9">
    <source>
        <dbReference type="RuleBase" id="RU368027"/>
    </source>
</evidence>
<dbReference type="AlphaFoldDB" id="A0AB34PII9"/>
<comment type="caution">
    <text evidence="12">The sequence shown here is derived from an EMBL/GenBank/DDBJ whole genome shotgun (WGS) entry which is preliminary data.</text>
</comment>
<evidence type="ECO:0000313" key="13">
    <source>
        <dbReference type="Proteomes" id="UP000030161"/>
    </source>
</evidence>
<name>A0AB34PII9_CANAX</name>
<comment type="function">
    <text evidence="8 9">Component of the 90S pre-ribosome involved in the maturation of rRNAs. Required for early cleavages of the pre-RNAs in the 40S ribosomal subunit maturation pathway.</text>
</comment>
<evidence type="ECO:0000256" key="3">
    <source>
        <dbReference type="ARBA" id="ARBA00022517"/>
    </source>
</evidence>
<dbReference type="EMBL" id="AJIX01000056">
    <property type="protein sequence ID" value="KGR01076.1"/>
    <property type="molecule type" value="Genomic_DNA"/>
</dbReference>
<evidence type="ECO:0000256" key="6">
    <source>
        <dbReference type="ARBA" id="ARBA00023242"/>
    </source>
</evidence>
<accession>A0AB34PII9</accession>